<sequence length="286" mass="29850">MSSRMARFAECAACRPAARHRVVGRHNGRMRITLISGADGTAFARDLAAALAPSDELTVVAPIVGDHWSAWLKACPDLDGLLGAPGVPTTFAVADQLAAINYSPAWQRVSDQAVAARLVRTELVGTGYSLSEATLAAATRAGLPYRVLPMSDDRAELRVVVDGEEPHAIHLGEYLAAPGAHSPTETVLVAEAWTVSPSVVDQLRATDVLVLGPSSRTLAIDPVLRTPGLLDALPSTVPVLVVDHDDTAPADLVRVAGLRADDPGAAEHVPADAAAVAELVRRVVAS</sequence>
<dbReference type="InterPro" id="IPR038136">
    <property type="entry name" value="CofD-like_dom_sf"/>
</dbReference>
<comment type="caution">
    <text evidence="3">The sequence shown here is derived from an EMBL/GenBank/DDBJ whole genome shotgun (WGS) entry which is preliminary data.</text>
</comment>
<dbReference type="Pfam" id="PF01933">
    <property type="entry name" value="CofD"/>
    <property type="match status" value="1"/>
</dbReference>
<dbReference type="OrthoDB" id="3746113at2"/>
<dbReference type="EMBL" id="SDPP02000002">
    <property type="protein sequence ID" value="KAA1378255.1"/>
    <property type="molecule type" value="Genomic_DNA"/>
</dbReference>
<proteinExistence type="predicted"/>
<protein>
    <recommendedName>
        <fullName evidence="5">2-phospho-L-lactate transferase</fullName>
    </recommendedName>
</protein>
<dbReference type="GO" id="GO:0043743">
    <property type="term" value="F:LPPG:FO 2-phospho-L-lactate transferase activity"/>
    <property type="evidence" value="ECO:0007669"/>
    <property type="project" value="InterPro"/>
</dbReference>
<dbReference type="PANTHER" id="PTHR43007:SF1">
    <property type="entry name" value="2-PHOSPHO-L-LACTATE TRANSFERASE"/>
    <property type="match status" value="1"/>
</dbReference>
<dbReference type="AlphaFoldDB" id="A0A641APT4"/>
<name>A0A641APT4_9ACTN</name>
<dbReference type="InterPro" id="IPR002882">
    <property type="entry name" value="CofD"/>
</dbReference>
<dbReference type="SUPFAM" id="SSF142338">
    <property type="entry name" value="CofD-like"/>
    <property type="match status" value="1"/>
</dbReference>
<dbReference type="InterPro" id="IPR010115">
    <property type="entry name" value="FbiA/CofD"/>
</dbReference>
<reference evidence="3" key="1">
    <citation type="submission" date="2019-09" db="EMBL/GenBank/DDBJ databases">
        <authorList>
            <person name="Li J."/>
        </authorList>
    </citation>
    <scope>NUCLEOTIDE SEQUENCE [LARGE SCALE GENOMIC DNA]</scope>
    <source>
        <strain evidence="3">NRBC 14897</strain>
    </source>
</reference>
<organism evidence="3 4">
    <name type="scientific">Aeromicrobium fastidiosum</name>
    <dbReference type="NCBI Taxonomy" id="52699"/>
    <lineage>
        <taxon>Bacteria</taxon>
        <taxon>Bacillati</taxon>
        <taxon>Actinomycetota</taxon>
        <taxon>Actinomycetes</taxon>
        <taxon>Propionibacteriales</taxon>
        <taxon>Nocardioidaceae</taxon>
        <taxon>Aeromicrobium</taxon>
    </lineage>
</organism>
<keyword evidence="1" id="KW-0808">Transferase</keyword>
<accession>A0A641APT4</accession>
<dbReference type="GO" id="GO:0000287">
    <property type="term" value="F:magnesium ion binding"/>
    <property type="evidence" value="ECO:0007669"/>
    <property type="project" value="InterPro"/>
</dbReference>
<dbReference type="Proteomes" id="UP001515100">
    <property type="component" value="Unassembled WGS sequence"/>
</dbReference>
<gene>
    <name evidence="3" type="ORF">ESP62_007720</name>
</gene>
<evidence type="ECO:0008006" key="5">
    <source>
        <dbReference type="Google" id="ProtNLM"/>
    </source>
</evidence>
<dbReference type="PANTHER" id="PTHR43007">
    <property type="entry name" value="2-PHOSPHO-L-LACTATE TRANSFERASE"/>
    <property type="match status" value="1"/>
</dbReference>
<keyword evidence="4" id="KW-1185">Reference proteome</keyword>
<keyword evidence="2" id="KW-0460">Magnesium</keyword>
<evidence type="ECO:0000256" key="1">
    <source>
        <dbReference type="ARBA" id="ARBA00022679"/>
    </source>
</evidence>
<evidence type="ECO:0000256" key="2">
    <source>
        <dbReference type="ARBA" id="ARBA00022842"/>
    </source>
</evidence>
<evidence type="ECO:0000313" key="3">
    <source>
        <dbReference type="EMBL" id="KAA1378255.1"/>
    </source>
</evidence>
<evidence type="ECO:0000313" key="4">
    <source>
        <dbReference type="Proteomes" id="UP001515100"/>
    </source>
</evidence>
<dbReference type="Gene3D" id="3.40.50.10680">
    <property type="entry name" value="CofD-like domains"/>
    <property type="match status" value="1"/>
</dbReference>